<evidence type="ECO:0000313" key="2">
    <source>
        <dbReference type="EMBL" id="MFA9192649.1"/>
    </source>
</evidence>
<organism evidence="2 3">
    <name type="scientific">Flavobacterium zubiriense</name>
    <dbReference type="NCBI Taxonomy" id="3138075"/>
    <lineage>
        <taxon>Bacteria</taxon>
        <taxon>Pseudomonadati</taxon>
        <taxon>Bacteroidota</taxon>
        <taxon>Flavobacteriia</taxon>
        <taxon>Flavobacteriales</taxon>
        <taxon>Flavobacteriaceae</taxon>
        <taxon>Flavobacterium</taxon>
    </lineage>
</organism>
<proteinExistence type="predicted"/>
<feature type="transmembrane region" description="Helical" evidence="1">
    <location>
        <begin position="77"/>
        <end position="106"/>
    </location>
</feature>
<evidence type="ECO:0000256" key="1">
    <source>
        <dbReference type="SAM" id="Phobius"/>
    </source>
</evidence>
<dbReference type="Proteomes" id="UP001574169">
    <property type="component" value="Unassembled WGS sequence"/>
</dbReference>
<accession>A0ABV4THT6</accession>
<keyword evidence="3" id="KW-1185">Reference proteome</keyword>
<keyword evidence="1" id="KW-0472">Membrane</keyword>
<keyword evidence="1" id="KW-0812">Transmembrane</keyword>
<feature type="transmembrane region" description="Helical" evidence="1">
    <location>
        <begin position="12"/>
        <end position="31"/>
    </location>
</feature>
<feature type="transmembrane region" description="Helical" evidence="1">
    <location>
        <begin position="43"/>
        <end position="65"/>
    </location>
</feature>
<sequence length="163" mass="19139">MENKSLIRKLNFIEIYQFFGGIIGLLIMVYLLTTTNVSEYKSFFNILLILPFIFFTFCIYSAWLINRKKYLRGLNLILISFFFQLFAFDLYGVFYTSVNGLAINLILDLTDDILVRLDFQPSQFLLVFKSGTLFYFKLNLVALGMFIFTSKILKELKDNVYVL</sequence>
<keyword evidence="1" id="KW-1133">Transmembrane helix</keyword>
<feature type="transmembrane region" description="Helical" evidence="1">
    <location>
        <begin position="126"/>
        <end position="148"/>
    </location>
</feature>
<comment type="caution">
    <text evidence="2">The sequence shown here is derived from an EMBL/GenBank/DDBJ whole genome shotgun (WGS) entry which is preliminary data.</text>
</comment>
<name>A0ABV4THT6_9FLAO</name>
<protein>
    <submittedName>
        <fullName evidence="2">Uncharacterized protein</fullName>
    </submittedName>
</protein>
<dbReference type="RefSeq" id="WP_373407539.1">
    <property type="nucleotide sequence ID" value="NZ_JBCFQL010000018.1"/>
</dbReference>
<reference evidence="2 3" key="1">
    <citation type="submission" date="2024-04" db="EMBL/GenBank/DDBJ databases">
        <title>New Clade of Flavobacterium.</title>
        <authorList>
            <person name="Matos L."/>
            <person name="Proenca D.N."/>
            <person name="Fransisco R.M."/>
            <person name="Chung A.P."/>
            <person name="Maccario L."/>
            <person name="Sorensen S.J."/>
            <person name="Morais P.V."/>
        </authorList>
    </citation>
    <scope>NUCLEOTIDE SEQUENCE [LARGE SCALE GENOMIC DNA]</scope>
    <source>
        <strain evidence="2 3">FZUC8N2.13</strain>
    </source>
</reference>
<gene>
    <name evidence="2" type="ORF">AAGV28_14825</name>
</gene>
<evidence type="ECO:0000313" key="3">
    <source>
        <dbReference type="Proteomes" id="UP001574169"/>
    </source>
</evidence>
<dbReference type="EMBL" id="JBCFQL010000018">
    <property type="protein sequence ID" value="MFA9192649.1"/>
    <property type="molecule type" value="Genomic_DNA"/>
</dbReference>